<sequence length="77" mass="8902">MRRETAKTFQDLVVWQKAHQFVLSVYKFSNEFPKTEIYGFTSQLRRAAISIAANVAEEFGKKTIPDKLRFFNIAQGS</sequence>
<dbReference type="PANTHER" id="PTHR38471:SF2">
    <property type="entry name" value="FOUR HELIX BUNDLE PROTEIN"/>
    <property type="match status" value="1"/>
</dbReference>
<name>A0A3S1A4A2_CHLFR</name>
<dbReference type="Proteomes" id="UP000268857">
    <property type="component" value="Unassembled WGS sequence"/>
</dbReference>
<organism evidence="1 2">
    <name type="scientific">Chlorogloeopsis fritschii PCC 6912</name>
    <dbReference type="NCBI Taxonomy" id="211165"/>
    <lineage>
        <taxon>Bacteria</taxon>
        <taxon>Bacillati</taxon>
        <taxon>Cyanobacteriota</taxon>
        <taxon>Cyanophyceae</taxon>
        <taxon>Nostocales</taxon>
        <taxon>Chlorogloeopsidaceae</taxon>
        <taxon>Chlorogloeopsis</taxon>
    </lineage>
</organism>
<dbReference type="InterPro" id="IPR012657">
    <property type="entry name" value="23S_rRNA-intervening_sequence"/>
</dbReference>
<keyword evidence="2" id="KW-1185">Reference proteome</keyword>
<accession>A0A3S1A4A2</accession>
<reference evidence="1 2" key="1">
    <citation type="journal article" date="2019" name="Genome Biol. Evol.">
        <title>Day and night: Metabolic profiles and evolutionary relationships of six axenic non-marine cyanobacteria.</title>
        <authorList>
            <person name="Will S.E."/>
            <person name="Henke P."/>
            <person name="Boedeker C."/>
            <person name="Huang S."/>
            <person name="Brinkmann H."/>
            <person name="Rohde M."/>
            <person name="Jarek M."/>
            <person name="Friedl T."/>
            <person name="Seufert S."/>
            <person name="Schumacher M."/>
            <person name="Overmann J."/>
            <person name="Neumann-Schaal M."/>
            <person name="Petersen J."/>
        </authorList>
    </citation>
    <scope>NUCLEOTIDE SEQUENCE [LARGE SCALE GENOMIC DNA]</scope>
    <source>
        <strain evidence="1 2">PCC 6912</strain>
    </source>
</reference>
<proteinExistence type="predicted"/>
<dbReference type="STRING" id="211165.GCA_000317285_06133"/>
<evidence type="ECO:0008006" key="3">
    <source>
        <dbReference type="Google" id="ProtNLM"/>
    </source>
</evidence>
<dbReference type="AlphaFoldDB" id="A0A3S1A4A2"/>
<dbReference type="CDD" id="cd16377">
    <property type="entry name" value="23S_rRNA_IVP_like"/>
    <property type="match status" value="1"/>
</dbReference>
<evidence type="ECO:0000313" key="1">
    <source>
        <dbReference type="EMBL" id="RUR85695.1"/>
    </source>
</evidence>
<protein>
    <recommendedName>
        <fullName evidence="3">Four helix bundle protein</fullName>
    </recommendedName>
</protein>
<dbReference type="Gene3D" id="1.20.1440.60">
    <property type="entry name" value="23S rRNA-intervening sequence"/>
    <property type="match status" value="1"/>
</dbReference>
<dbReference type="Pfam" id="PF05635">
    <property type="entry name" value="23S_rRNA_IVP"/>
    <property type="match status" value="1"/>
</dbReference>
<dbReference type="PANTHER" id="PTHR38471">
    <property type="entry name" value="FOUR HELIX BUNDLE PROTEIN"/>
    <property type="match status" value="1"/>
</dbReference>
<comment type="caution">
    <text evidence="1">The sequence shown here is derived from an EMBL/GenBank/DDBJ whole genome shotgun (WGS) entry which is preliminary data.</text>
</comment>
<dbReference type="NCBIfam" id="TIGR02436">
    <property type="entry name" value="four helix bundle protein"/>
    <property type="match status" value="1"/>
</dbReference>
<dbReference type="EMBL" id="RSCJ01000002">
    <property type="protein sequence ID" value="RUR85695.1"/>
    <property type="molecule type" value="Genomic_DNA"/>
</dbReference>
<dbReference type="SUPFAM" id="SSF158446">
    <property type="entry name" value="IVS-encoded protein-like"/>
    <property type="match status" value="1"/>
</dbReference>
<dbReference type="OrthoDB" id="160990at2"/>
<evidence type="ECO:0000313" key="2">
    <source>
        <dbReference type="Proteomes" id="UP000268857"/>
    </source>
</evidence>
<dbReference type="InterPro" id="IPR036583">
    <property type="entry name" value="23S_rRNA_IVS_sf"/>
</dbReference>
<gene>
    <name evidence="1" type="ORF">PCC6912_05200</name>
</gene>